<dbReference type="InterPro" id="IPR058512">
    <property type="entry name" value="DUF8199"/>
</dbReference>
<evidence type="ECO:0000313" key="2">
    <source>
        <dbReference type="EMBL" id="MCP9764603.1"/>
    </source>
</evidence>
<protein>
    <submittedName>
        <fullName evidence="2">Uncharacterized protein</fullName>
    </submittedName>
</protein>
<sequence>MKQKLQKIFTVFMVLTILVSSHAFAYYEHICLITNQKTVSFEAKTCAGKFSVKQESKTPEFKKASCCELSFKVQKVDNAQQIHFTTPVFDYLEGSFQRPAFIFSVVDFAAEKSVVFVSSNSSPPKTKLFILHDQFLI</sequence>
<keyword evidence="3" id="KW-1185">Reference proteome</keyword>
<dbReference type="Pfam" id="PF26622">
    <property type="entry name" value="DUF8199"/>
    <property type="match status" value="1"/>
</dbReference>
<keyword evidence="1" id="KW-0732">Signal</keyword>
<organism evidence="2 3">
    <name type="scientific">Lacihabitans soyangensis</name>
    <dbReference type="NCBI Taxonomy" id="869394"/>
    <lineage>
        <taxon>Bacteria</taxon>
        <taxon>Pseudomonadati</taxon>
        <taxon>Bacteroidota</taxon>
        <taxon>Cytophagia</taxon>
        <taxon>Cytophagales</taxon>
        <taxon>Leadbetterellaceae</taxon>
        <taxon>Lacihabitans</taxon>
    </lineage>
</organism>
<comment type="caution">
    <text evidence="2">The sequence shown here is derived from an EMBL/GenBank/DDBJ whole genome shotgun (WGS) entry which is preliminary data.</text>
</comment>
<feature type="chain" id="PRO_5042230359" evidence="1">
    <location>
        <begin position="26"/>
        <end position="137"/>
    </location>
</feature>
<name>A0AAE3KU08_9BACT</name>
<feature type="signal peptide" evidence="1">
    <location>
        <begin position="1"/>
        <end position="25"/>
    </location>
</feature>
<proteinExistence type="predicted"/>
<gene>
    <name evidence="2" type="ORF">EGI31_16810</name>
</gene>
<evidence type="ECO:0000256" key="1">
    <source>
        <dbReference type="SAM" id="SignalP"/>
    </source>
</evidence>
<dbReference type="InterPro" id="IPR058060">
    <property type="entry name" value="HYC_CC_PP"/>
</dbReference>
<dbReference type="Proteomes" id="UP001204144">
    <property type="component" value="Unassembled WGS sequence"/>
</dbReference>
<dbReference type="RefSeq" id="WP_255038295.1">
    <property type="nucleotide sequence ID" value="NZ_RJUF01000174.1"/>
</dbReference>
<evidence type="ECO:0000313" key="3">
    <source>
        <dbReference type="Proteomes" id="UP001204144"/>
    </source>
</evidence>
<reference evidence="2 3" key="1">
    <citation type="submission" date="2018-11" db="EMBL/GenBank/DDBJ databases">
        <title>Novel bacteria species description.</title>
        <authorList>
            <person name="Han J.-H."/>
        </authorList>
    </citation>
    <scope>NUCLEOTIDE SEQUENCE [LARGE SCALE GENOMIC DNA]</scope>
    <source>
        <strain evidence="2 3">KCTC23259</strain>
    </source>
</reference>
<accession>A0AAE3KU08</accession>
<dbReference type="AlphaFoldDB" id="A0AAE3KU08"/>
<dbReference type="NCBIfam" id="NF047658">
    <property type="entry name" value="HYC_CC_PP"/>
    <property type="match status" value="1"/>
</dbReference>
<dbReference type="EMBL" id="RJUF01000174">
    <property type="protein sequence ID" value="MCP9764603.1"/>
    <property type="molecule type" value="Genomic_DNA"/>
</dbReference>